<accession>A0ACB6RSJ1</accession>
<evidence type="ECO:0000313" key="1">
    <source>
        <dbReference type="EMBL" id="KAF2624881.1"/>
    </source>
</evidence>
<comment type="caution">
    <text evidence="1">The sequence shown here is derived from an EMBL/GenBank/DDBJ whole genome shotgun (WGS) entry which is preliminary data.</text>
</comment>
<evidence type="ECO:0000313" key="2">
    <source>
        <dbReference type="Proteomes" id="UP000799754"/>
    </source>
</evidence>
<dbReference type="Proteomes" id="UP000799754">
    <property type="component" value="Unassembled WGS sequence"/>
</dbReference>
<gene>
    <name evidence="1" type="ORF">BU25DRAFT_450317</name>
</gene>
<name>A0ACB6RSJ1_9PLEO</name>
<proteinExistence type="predicted"/>
<reference evidence="1" key="1">
    <citation type="journal article" date="2020" name="Stud. Mycol.">
        <title>101 Dothideomycetes genomes: a test case for predicting lifestyles and emergence of pathogens.</title>
        <authorList>
            <person name="Haridas S."/>
            <person name="Albert R."/>
            <person name="Binder M."/>
            <person name="Bloem J."/>
            <person name="Labutti K."/>
            <person name="Salamov A."/>
            <person name="Andreopoulos B."/>
            <person name="Baker S."/>
            <person name="Barry K."/>
            <person name="Bills G."/>
            <person name="Bluhm B."/>
            <person name="Cannon C."/>
            <person name="Castanera R."/>
            <person name="Culley D."/>
            <person name="Daum C."/>
            <person name="Ezra D."/>
            <person name="Gonzalez J."/>
            <person name="Henrissat B."/>
            <person name="Kuo A."/>
            <person name="Liang C."/>
            <person name="Lipzen A."/>
            <person name="Lutzoni F."/>
            <person name="Magnuson J."/>
            <person name="Mondo S."/>
            <person name="Nolan M."/>
            <person name="Ohm R."/>
            <person name="Pangilinan J."/>
            <person name="Park H.-J."/>
            <person name="Ramirez L."/>
            <person name="Alfaro M."/>
            <person name="Sun H."/>
            <person name="Tritt A."/>
            <person name="Yoshinaga Y."/>
            <person name="Zwiers L.-H."/>
            <person name="Turgeon B."/>
            <person name="Goodwin S."/>
            <person name="Spatafora J."/>
            <person name="Crous P."/>
            <person name="Grigoriev I."/>
        </authorList>
    </citation>
    <scope>NUCLEOTIDE SEQUENCE</scope>
    <source>
        <strain evidence="1">CBS 525.71</strain>
    </source>
</reference>
<dbReference type="EMBL" id="MU006728">
    <property type="protein sequence ID" value="KAF2624881.1"/>
    <property type="molecule type" value="Genomic_DNA"/>
</dbReference>
<organism evidence="1 2">
    <name type="scientific">Macroventuria anomochaeta</name>
    <dbReference type="NCBI Taxonomy" id="301207"/>
    <lineage>
        <taxon>Eukaryota</taxon>
        <taxon>Fungi</taxon>
        <taxon>Dikarya</taxon>
        <taxon>Ascomycota</taxon>
        <taxon>Pezizomycotina</taxon>
        <taxon>Dothideomycetes</taxon>
        <taxon>Pleosporomycetidae</taxon>
        <taxon>Pleosporales</taxon>
        <taxon>Pleosporineae</taxon>
        <taxon>Didymellaceae</taxon>
        <taxon>Macroventuria</taxon>
    </lineage>
</organism>
<protein>
    <submittedName>
        <fullName evidence="1">Uncharacterized protein</fullName>
    </submittedName>
</protein>
<keyword evidence="2" id="KW-1185">Reference proteome</keyword>
<sequence>MQNQASPSQLFESEASQLAADAYTDEILGEDDDEEEEPIDAAADDNEQVEYALQAAEAIEEGVSRQPAAATGDSPGVAAAATAAHLSQQQHPESQSEVIDKEPHLHFQWRACLGTMEKNAIASAACFARNKPMYSVNKEKVCVRDTTRSGGEPSCTEGSPLGDRRVSKETPLSEDTHSQDLSVE</sequence>